<dbReference type="Proteomes" id="UP000246722">
    <property type="component" value="Unassembled WGS sequence"/>
</dbReference>
<reference evidence="3 4" key="1">
    <citation type="submission" date="2018-05" db="EMBL/GenBank/DDBJ databases">
        <title>Genetic diversity of glacier-inhabiting Cryobacterium bacteria in China and description of Cryobacterium mengkeensis sp. nov. and Arthrobacter glacialis sp. nov.</title>
        <authorList>
            <person name="Liu Q."/>
            <person name="Xin Y.-H."/>
        </authorList>
    </citation>
    <scope>NUCLEOTIDE SEQUENCE [LARGE SCALE GENOMIC DNA]</scope>
    <source>
        <strain evidence="3 4">SK-1</strain>
    </source>
</reference>
<feature type="region of interest" description="Disordered" evidence="1">
    <location>
        <begin position="1"/>
        <end position="62"/>
    </location>
</feature>
<evidence type="ECO:0000256" key="1">
    <source>
        <dbReference type="SAM" id="MobiDB-lite"/>
    </source>
</evidence>
<keyword evidence="4" id="KW-1185">Reference proteome</keyword>
<feature type="transmembrane region" description="Helical" evidence="2">
    <location>
        <begin position="137"/>
        <end position="166"/>
    </location>
</feature>
<gene>
    <name evidence="3" type="ORF">CTB96_00830</name>
</gene>
<dbReference type="EMBL" id="QHLY01000004">
    <property type="protein sequence ID" value="PXA72693.1"/>
    <property type="molecule type" value="Genomic_DNA"/>
</dbReference>
<feature type="compositionally biased region" description="Pro residues" evidence="1">
    <location>
        <begin position="24"/>
        <end position="44"/>
    </location>
</feature>
<keyword evidence="2" id="KW-1133">Transmembrane helix</keyword>
<name>A0A317ZZE6_9MICO</name>
<evidence type="ECO:0008006" key="5">
    <source>
        <dbReference type="Google" id="ProtNLM"/>
    </source>
</evidence>
<feature type="transmembrane region" description="Helical" evidence="2">
    <location>
        <begin position="187"/>
        <end position="214"/>
    </location>
</feature>
<accession>A0A317ZZE6</accession>
<feature type="compositionally biased region" description="Pro residues" evidence="1">
    <location>
        <begin position="51"/>
        <end position="62"/>
    </location>
</feature>
<evidence type="ECO:0000313" key="4">
    <source>
        <dbReference type="Proteomes" id="UP000246722"/>
    </source>
</evidence>
<keyword evidence="2" id="KW-0812">Transmembrane</keyword>
<evidence type="ECO:0000256" key="2">
    <source>
        <dbReference type="SAM" id="Phobius"/>
    </source>
</evidence>
<dbReference type="RefSeq" id="WP_110125021.1">
    <property type="nucleotide sequence ID" value="NZ_QHLY01000004.1"/>
</dbReference>
<dbReference type="OrthoDB" id="121140at2"/>
<feature type="transmembrane region" description="Helical" evidence="2">
    <location>
        <begin position="95"/>
        <end position="117"/>
    </location>
</feature>
<evidence type="ECO:0000313" key="3">
    <source>
        <dbReference type="EMBL" id="PXA72693.1"/>
    </source>
</evidence>
<dbReference type="AlphaFoldDB" id="A0A317ZZE6"/>
<protein>
    <recommendedName>
        <fullName evidence="5">Glycerophosphoryl diester phosphodiesterase membrane domain-containing protein</fullName>
    </recommendedName>
</protein>
<feature type="transmembrane region" description="Helical" evidence="2">
    <location>
        <begin position="326"/>
        <end position="356"/>
    </location>
</feature>
<proteinExistence type="predicted"/>
<keyword evidence="2" id="KW-0472">Membrane</keyword>
<organism evidence="3 4">
    <name type="scientific">Cryobacterium arcticum</name>
    <dbReference type="NCBI Taxonomy" id="670052"/>
    <lineage>
        <taxon>Bacteria</taxon>
        <taxon>Bacillati</taxon>
        <taxon>Actinomycetota</taxon>
        <taxon>Actinomycetes</taxon>
        <taxon>Micrococcales</taxon>
        <taxon>Microbacteriaceae</taxon>
        <taxon>Cryobacterium</taxon>
    </lineage>
</organism>
<sequence length="407" mass="42302">MTDPDWHPPTTPPGVPRYGEYAPSGPPTPPAFPPPASPPTPPPGGGYGASTPPPAWTPPPKPGLIPLRPLGFGTLLGAPFQVLRRNPKATFGSALLVQAAIVLVTLVTVGAVSFFALSRVASAPVDEQDAVEAGAVLTIVLSALIPMALAVVASALLQGIIVQEVARATLGEKLRMMALWRRVGSRVWPLVGWTLLLTAALLVGVLLVGGLVFVCALLGGAWIALAVLVGVFGGLGLIVLAAWISTKTAVVPSLIVLERLGIRQSIRRSWSLTGGFFWRTLGVLWLIALIVNVVAQIVATPLSLLFSVVISLIDPNASFEAYIPAGILYILTILISLVFGAVAAVVQSAAVALVYIDLRMRKEGLDLELQRFVEAAPGSGVTDPYLVGGGDLPGAEAGRPDPGSPWA</sequence>
<feature type="transmembrane region" description="Helical" evidence="2">
    <location>
        <begin position="220"/>
        <end position="244"/>
    </location>
</feature>
<feature type="transmembrane region" description="Helical" evidence="2">
    <location>
        <begin position="276"/>
        <end position="306"/>
    </location>
</feature>
<comment type="caution">
    <text evidence="3">The sequence shown here is derived from an EMBL/GenBank/DDBJ whole genome shotgun (WGS) entry which is preliminary data.</text>
</comment>